<evidence type="ECO:0008006" key="4">
    <source>
        <dbReference type="Google" id="ProtNLM"/>
    </source>
</evidence>
<protein>
    <recommendedName>
        <fullName evidence="4">Agmatine deiminase</fullName>
    </recommendedName>
</protein>
<name>A0AAP0M4Z9_9ROSI</name>
<organism evidence="2 3">
    <name type="scientific">Citrus x changshan-huyou</name>
    <dbReference type="NCBI Taxonomy" id="2935761"/>
    <lineage>
        <taxon>Eukaryota</taxon>
        <taxon>Viridiplantae</taxon>
        <taxon>Streptophyta</taxon>
        <taxon>Embryophyta</taxon>
        <taxon>Tracheophyta</taxon>
        <taxon>Spermatophyta</taxon>
        <taxon>Magnoliopsida</taxon>
        <taxon>eudicotyledons</taxon>
        <taxon>Gunneridae</taxon>
        <taxon>Pentapetalae</taxon>
        <taxon>rosids</taxon>
        <taxon>malvids</taxon>
        <taxon>Sapindales</taxon>
        <taxon>Rutaceae</taxon>
        <taxon>Aurantioideae</taxon>
        <taxon>Citrus</taxon>
    </lineage>
</organism>
<dbReference type="EMBL" id="JBCGBO010000005">
    <property type="protein sequence ID" value="KAK9198833.1"/>
    <property type="molecule type" value="Genomic_DNA"/>
</dbReference>
<evidence type="ECO:0000313" key="2">
    <source>
        <dbReference type="EMBL" id="KAK9198833.1"/>
    </source>
</evidence>
<dbReference type="GO" id="GO:0009446">
    <property type="term" value="P:putrescine biosynthetic process"/>
    <property type="evidence" value="ECO:0007669"/>
    <property type="project" value="InterPro"/>
</dbReference>
<gene>
    <name evidence="2" type="ORF">WN944_014019</name>
</gene>
<dbReference type="GO" id="GO:0047632">
    <property type="term" value="F:agmatine deiminase activity"/>
    <property type="evidence" value="ECO:0007669"/>
    <property type="project" value="TreeGrafter"/>
</dbReference>
<reference evidence="2 3" key="1">
    <citation type="submission" date="2024-05" db="EMBL/GenBank/DDBJ databases">
        <title>Haplotype-resolved chromosome-level genome assembly of Huyou (Citrus changshanensis).</title>
        <authorList>
            <person name="Miao C."/>
            <person name="Chen W."/>
            <person name="Wu Y."/>
            <person name="Wang L."/>
            <person name="Zhao S."/>
            <person name="Grierson D."/>
            <person name="Xu C."/>
            <person name="Chen K."/>
        </authorList>
    </citation>
    <scope>NUCLEOTIDE SEQUENCE [LARGE SCALE GENOMIC DNA]</scope>
    <source>
        <strain evidence="2">01-14</strain>
        <tissue evidence="2">Leaf</tissue>
    </source>
</reference>
<dbReference type="InterPro" id="IPR007466">
    <property type="entry name" value="Peptidyl-Arg-deiminase_porph"/>
</dbReference>
<comment type="caution">
    <text evidence="2">The sequence shown here is derived from an EMBL/GenBank/DDBJ whole genome shotgun (WGS) entry which is preliminary data.</text>
</comment>
<dbReference type="PANTHER" id="PTHR31377">
    <property type="entry name" value="AGMATINE DEIMINASE-RELATED"/>
    <property type="match status" value="1"/>
</dbReference>
<evidence type="ECO:0000256" key="1">
    <source>
        <dbReference type="ARBA" id="ARBA00022801"/>
    </source>
</evidence>
<proteinExistence type="predicted"/>
<dbReference type="Gene3D" id="3.75.10.10">
    <property type="entry name" value="L-arginine/glycine Amidinotransferase, Chain A"/>
    <property type="match status" value="1"/>
</dbReference>
<dbReference type="GO" id="GO:0004668">
    <property type="term" value="F:protein-arginine deiminase activity"/>
    <property type="evidence" value="ECO:0007669"/>
    <property type="project" value="InterPro"/>
</dbReference>
<evidence type="ECO:0000313" key="3">
    <source>
        <dbReference type="Proteomes" id="UP001428341"/>
    </source>
</evidence>
<sequence>MCCFSKPGVVLLSWTDDETDPQYERSVEALTILSDATDARGRKLQIIKLHDGEAKPRLAGTRLAASYVNFYIANGGIITPQFGDKKWDGEAVRVLSQAFPNYEVVGIERAREIVLGGGNIHCITQQQPAIPTNAAKLD</sequence>
<dbReference type="Proteomes" id="UP001428341">
    <property type="component" value="Unassembled WGS sequence"/>
</dbReference>
<keyword evidence="3" id="KW-1185">Reference proteome</keyword>
<dbReference type="SUPFAM" id="SSF55909">
    <property type="entry name" value="Pentein"/>
    <property type="match status" value="1"/>
</dbReference>
<dbReference type="Pfam" id="PF04371">
    <property type="entry name" value="PAD_porph"/>
    <property type="match status" value="1"/>
</dbReference>
<accession>A0AAP0M4Z9</accession>
<dbReference type="PANTHER" id="PTHR31377:SF2">
    <property type="entry name" value="AGMATINE DEIMINASE"/>
    <property type="match status" value="1"/>
</dbReference>
<keyword evidence="1" id="KW-0378">Hydrolase</keyword>
<dbReference type="AlphaFoldDB" id="A0AAP0M4Z9"/>